<reference evidence="1 2" key="1">
    <citation type="submission" date="2017-05" db="EMBL/GenBank/DDBJ databases">
        <authorList>
            <person name="Varghese N."/>
            <person name="Submissions S."/>
        </authorList>
    </citation>
    <scope>NUCLEOTIDE SEQUENCE [LARGE SCALE GENOMIC DNA]</scope>
    <source>
        <strain evidence="1 2">DSM 19036</strain>
    </source>
</reference>
<sequence length="421" mass="49909">MDSFFSLPFKPGTRVLTLDTLNKHSDFRKPRMGFWDSSCKRVKFENEILTLQVKLKNEPVEYVYLKVTESALLVSCSVDTDQTYLSRHAYFAVYQLLSTWDEFDFEQYYWPGFFDAATGLSKFVVNSNLYDTVSLHFRVRYHGFYKPGHVLPAITDDEGKPTAAVPTVIESDPENAEAVLGFCLVDMRPRRWATNHWPFLIPYVGYLDKNKSALKGFKSFVMNRDNLFLPDLDDEQQQLLDICFEMKQIAVMDHIPKDSEPHLWILQDQITSDRFTRMFELWREAMPLFVGRMYKNHFYSHGMKNVKGRPRKKDMKPCILSREVPQLCFIWKAYDDYYKLELRFKLGNQVYVPSEWRSPIFFAYTEEIPHTFYLLGSLLDCQLMNFFQKSDYRMLILKTQFEGRIKDLVNQLRGRYQFIPR</sequence>
<keyword evidence="2" id="KW-1185">Reference proteome</keyword>
<name>A0A521FQU1_9SPHI</name>
<dbReference type="RefSeq" id="WP_142531046.1">
    <property type="nucleotide sequence ID" value="NZ_CBCSJO010000016.1"/>
</dbReference>
<organism evidence="1 2">
    <name type="scientific">Pedobacter westerhofensis</name>
    <dbReference type="NCBI Taxonomy" id="425512"/>
    <lineage>
        <taxon>Bacteria</taxon>
        <taxon>Pseudomonadati</taxon>
        <taxon>Bacteroidota</taxon>
        <taxon>Sphingobacteriia</taxon>
        <taxon>Sphingobacteriales</taxon>
        <taxon>Sphingobacteriaceae</taxon>
        <taxon>Pedobacter</taxon>
    </lineage>
</organism>
<dbReference type="Proteomes" id="UP000320300">
    <property type="component" value="Unassembled WGS sequence"/>
</dbReference>
<dbReference type="AlphaFoldDB" id="A0A521FQU1"/>
<gene>
    <name evidence="1" type="ORF">SAMN06265348_1177</name>
</gene>
<protein>
    <submittedName>
        <fullName evidence="1">Uncharacterized protein</fullName>
    </submittedName>
</protein>
<accession>A0A521FQU1</accession>
<evidence type="ECO:0000313" key="1">
    <source>
        <dbReference type="EMBL" id="SMO98552.1"/>
    </source>
</evidence>
<dbReference type="EMBL" id="FXTN01000017">
    <property type="protein sequence ID" value="SMO98552.1"/>
    <property type="molecule type" value="Genomic_DNA"/>
</dbReference>
<evidence type="ECO:0000313" key="2">
    <source>
        <dbReference type="Proteomes" id="UP000320300"/>
    </source>
</evidence>
<proteinExistence type="predicted"/>
<dbReference type="OrthoDB" id="631891at2"/>